<feature type="transmembrane region" description="Helical" evidence="5">
    <location>
        <begin position="354"/>
        <end position="375"/>
    </location>
</feature>
<evidence type="ECO:0000259" key="6">
    <source>
        <dbReference type="Pfam" id="PF00324"/>
    </source>
</evidence>
<dbReference type="Pfam" id="PF00324">
    <property type="entry name" value="AA_permease"/>
    <property type="match status" value="1"/>
</dbReference>
<comment type="subcellular location">
    <subcellularLocation>
        <location evidence="1">Membrane</location>
        <topology evidence="1">Multi-pass membrane protein</topology>
    </subcellularLocation>
</comment>
<evidence type="ECO:0000313" key="8">
    <source>
        <dbReference type="Proteomes" id="UP000092578"/>
    </source>
</evidence>
<keyword evidence="3 5" id="KW-1133">Transmembrane helix</keyword>
<evidence type="ECO:0000256" key="1">
    <source>
        <dbReference type="ARBA" id="ARBA00004141"/>
    </source>
</evidence>
<evidence type="ECO:0000256" key="2">
    <source>
        <dbReference type="ARBA" id="ARBA00022692"/>
    </source>
</evidence>
<dbReference type="PANTHER" id="PTHR42770">
    <property type="entry name" value="AMINO ACID TRANSPORTER-RELATED"/>
    <property type="match status" value="1"/>
</dbReference>
<feature type="transmembrane region" description="Helical" evidence="5">
    <location>
        <begin position="152"/>
        <end position="171"/>
    </location>
</feature>
<evidence type="ECO:0000256" key="4">
    <source>
        <dbReference type="ARBA" id="ARBA00023136"/>
    </source>
</evidence>
<dbReference type="InterPro" id="IPR004841">
    <property type="entry name" value="AA-permease/SLC12A_dom"/>
</dbReference>
<dbReference type="Proteomes" id="UP000092578">
    <property type="component" value="Unassembled WGS sequence"/>
</dbReference>
<dbReference type="RefSeq" id="WP_065412344.1">
    <property type="nucleotide sequence ID" value="NZ_MAYT01000032.1"/>
</dbReference>
<dbReference type="Gene3D" id="1.20.1740.10">
    <property type="entry name" value="Amino acid/polyamine transporter I"/>
    <property type="match status" value="1"/>
</dbReference>
<organism evidence="7 8">
    <name type="scientific">Pseudobacillus wudalianchiensis</name>
    <dbReference type="NCBI Taxonomy" id="1743143"/>
    <lineage>
        <taxon>Bacteria</taxon>
        <taxon>Bacillati</taxon>
        <taxon>Bacillota</taxon>
        <taxon>Bacilli</taxon>
        <taxon>Bacillales</taxon>
        <taxon>Bacillaceae</taxon>
        <taxon>Pseudobacillus</taxon>
    </lineage>
</organism>
<reference evidence="8" key="1">
    <citation type="submission" date="2016-05" db="EMBL/GenBank/DDBJ databases">
        <authorList>
            <person name="Liu B."/>
            <person name="Wang J."/>
            <person name="Zhu Y."/>
            <person name="Liu G."/>
            <person name="Chen Q."/>
            <person name="Chen Z."/>
            <person name="Lan J."/>
            <person name="Che J."/>
            <person name="Ge C."/>
            <person name="Shi H."/>
            <person name="Pan Z."/>
            <person name="Liu X."/>
        </authorList>
    </citation>
    <scope>NUCLEOTIDE SEQUENCE [LARGE SCALE GENOMIC DNA]</scope>
    <source>
        <strain evidence="8">FJAT-27215</strain>
    </source>
</reference>
<accession>A0A1B9AAM8</accession>
<name>A0A1B9AAM8_9BACI</name>
<dbReference type="AlphaFoldDB" id="A0A1B9AAM8"/>
<feature type="transmembrane region" description="Helical" evidence="5">
    <location>
        <begin position="121"/>
        <end position="140"/>
    </location>
</feature>
<dbReference type="GO" id="GO:0016020">
    <property type="term" value="C:membrane"/>
    <property type="evidence" value="ECO:0007669"/>
    <property type="project" value="UniProtKB-SubCell"/>
</dbReference>
<protein>
    <submittedName>
        <fullName evidence="7">Putrescine importer PuuP</fullName>
    </submittedName>
</protein>
<proteinExistence type="predicted"/>
<feature type="transmembrane region" description="Helical" evidence="5">
    <location>
        <begin position="387"/>
        <end position="407"/>
    </location>
</feature>
<feature type="transmembrane region" description="Helical" evidence="5">
    <location>
        <begin position="269"/>
        <end position="296"/>
    </location>
</feature>
<keyword evidence="4 5" id="KW-0472">Membrane</keyword>
<feature type="domain" description="Amino acid permease/ SLC12A" evidence="6">
    <location>
        <begin position="16"/>
        <end position="420"/>
    </location>
</feature>
<keyword evidence="8" id="KW-1185">Reference proteome</keyword>
<feature type="transmembrane region" description="Helical" evidence="5">
    <location>
        <begin position="191"/>
        <end position="210"/>
    </location>
</feature>
<feature type="transmembrane region" description="Helical" evidence="5">
    <location>
        <begin position="230"/>
        <end position="249"/>
    </location>
</feature>
<dbReference type="PANTHER" id="PTHR42770:SF8">
    <property type="entry name" value="PUTRESCINE IMPORTER PUUP"/>
    <property type="match status" value="1"/>
</dbReference>
<comment type="caution">
    <text evidence="7">The sequence shown here is derived from an EMBL/GenBank/DDBJ whole genome shotgun (WGS) entry which is preliminary data.</text>
</comment>
<keyword evidence="2 5" id="KW-0812">Transmembrane</keyword>
<feature type="transmembrane region" description="Helical" evidence="5">
    <location>
        <begin position="48"/>
        <end position="66"/>
    </location>
</feature>
<dbReference type="EMBL" id="MAYT01000032">
    <property type="protein sequence ID" value="OCA80900.1"/>
    <property type="molecule type" value="Genomic_DNA"/>
</dbReference>
<dbReference type="GO" id="GO:0055085">
    <property type="term" value="P:transmembrane transport"/>
    <property type="evidence" value="ECO:0007669"/>
    <property type="project" value="InterPro"/>
</dbReference>
<evidence type="ECO:0000313" key="7">
    <source>
        <dbReference type="EMBL" id="OCA80900.1"/>
    </source>
</evidence>
<sequence length="449" mass="49344">MQETVQLKRSLSLWAIVMLGVGYMTPMVAFDTFGIVSEETGGHVPASYVIALVGMLFTAASYGKMVRVYPVAGSAYTYTQKTISKKLGFFVGWAALLDYLFLPMVNALLTKIYLSALFPEVPGWIWVVGFVVLVTIANLFSVNLAANFNNFLVLFQFLVIVVFVVLVVKGLNSGEGAGTVFSFVPFAEDGMSIGPLVAGATVLCFSFLGFDAVTTLSEETPNAVKTIPRAIFLTALVGGVLFITVSYFTQMFFPDVSRFSDPEAASPEIALYVGGKLFQAFFLAGTLTGTLASGLASHTSVSRLLYVMGRDNVIPSKFFGYIHPKWRTPALNVVLVGFISLIAIFLDLETATSLINFGALIAFTFVNLAVISHYVIKMKRYRTIKDFINYLVFPVVGASIVMVLWVHLNIHSLILGIIWSVVGMLYLMYITNWFRSPVPQMHMEEVHEL</sequence>
<evidence type="ECO:0000256" key="3">
    <source>
        <dbReference type="ARBA" id="ARBA00022989"/>
    </source>
</evidence>
<dbReference type="InterPro" id="IPR050367">
    <property type="entry name" value="APC_superfamily"/>
</dbReference>
<feature type="transmembrane region" description="Helical" evidence="5">
    <location>
        <begin position="330"/>
        <end position="348"/>
    </location>
</feature>
<feature type="transmembrane region" description="Helical" evidence="5">
    <location>
        <begin position="12"/>
        <end position="36"/>
    </location>
</feature>
<evidence type="ECO:0000256" key="5">
    <source>
        <dbReference type="SAM" id="Phobius"/>
    </source>
</evidence>
<gene>
    <name evidence="7" type="ORF">A8F95_17505</name>
</gene>
<feature type="transmembrane region" description="Helical" evidence="5">
    <location>
        <begin position="87"/>
        <end position="109"/>
    </location>
</feature>
<dbReference type="PIRSF" id="PIRSF006060">
    <property type="entry name" value="AA_transporter"/>
    <property type="match status" value="1"/>
</dbReference>
<feature type="transmembrane region" description="Helical" evidence="5">
    <location>
        <begin position="413"/>
        <end position="434"/>
    </location>
</feature>